<feature type="domain" description="RRM" evidence="3">
    <location>
        <begin position="89"/>
        <end position="163"/>
    </location>
</feature>
<feature type="compositionally biased region" description="Pro residues" evidence="2">
    <location>
        <begin position="31"/>
        <end position="44"/>
    </location>
</feature>
<dbReference type="PANTHER" id="PTHR23140">
    <property type="entry name" value="RNA PROCESSING PROTEIN LD23810P"/>
    <property type="match status" value="1"/>
</dbReference>
<dbReference type="Gene3D" id="3.30.70.330">
    <property type="match status" value="1"/>
</dbReference>
<dbReference type="SUPFAM" id="SSF54928">
    <property type="entry name" value="RNA-binding domain, RBD"/>
    <property type="match status" value="1"/>
</dbReference>
<dbReference type="InterPro" id="IPR000504">
    <property type="entry name" value="RRM_dom"/>
</dbReference>
<sequence>MKRSRCSAVAVGNTSPHSKTMSWLSNGTQQQPPPPQPQPPAPPPVKEEEEPPALSTIPTQESDSQLRKRRRLRLNLPALKEDCVTIMSRTVFIGHLHKQLVEARLKVLCEEVGEGVVVKCNFIPPRGCAFVTYETRRSAQRAVAALDSAKVDNREVKVAWAPNEGVKKQAELQSKFWDVSAGCTYIPYRELEGKSKNDFDELLQGHGEFDEDSIPQDHLLRQMLFFVPPPPPPPPPMYPATAIPPPPLPTVEDTKSPRESSLLSIPCLNRLIGTSVLGAPKLSLNRPS</sequence>
<organism evidence="4 5">
    <name type="scientific">Cichlidogyrus casuarinus</name>
    <dbReference type="NCBI Taxonomy" id="1844966"/>
    <lineage>
        <taxon>Eukaryota</taxon>
        <taxon>Metazoa</taxon>
        <taxon>Spiralia</taxon>
        <taxon>Lophotrochozoa</taxon>
        <taxon>Platyhelminthes</taxon>
        <taxon>Monogenea</taxon>
        <taxon>Monopisthocotylea</taxon>
        <taxon>Dactylogyridea</taxon>
        <taxon>Ancyrocephalidae</taxon>
        <taxon>Cichlidogyrus</taxon>
    </lineage>
</organism>
<evidence type="ECO:0000313" key="4">
    <source>
        <dbReference type="EMBL" id="KAL3311436.1"/>
    </source>
</evidence>
<feature type="compositionally biased region" description="Polar residues" evidence="2">
    <location>
        <begin position="12"/>
        <end position="28"/>
    </location>
</feature>
<dbReference type="PANTHER" id="PTHR23140:SF4">
    <property type="entry name" value="PROTEIN CBR-NRD-1"/>
    <property type="match status" value="1"/>
</dbReference>
<dbReference type="GO" id="GO:0003723">
    <property type="term" value="F:RNA binding"/>
    <property type="evidence" value="ECO:0007669"/>
    <property type="project" value="UniProtKB-UniRule"/>
</dbReference>
<dbReference type="AlphaFoldDB" id="A0ABD2Q004"/>
<reference evidence="4 5" key="1">
    <citation type="submission" date="2024-11" db="EMBL/GenBank/DDBJ databases">
        <title>Adaptive evolution of stress response genes in parasites aligns with host niche diversity.</title>
        <authorList>
            <person name="Hahn C."/>
            <person name="Resl P."/>
        </authorList>
    </citation>
    <scope>NUCLEOTIDE SEQUENCE [LARGE SCALE GENOMIC DNA]</scope>
    <source>
        <strain evidence="4">EGGRZ-B1_66</strain>
        <tissue evidence="4">Body</tissue>
    </source>
</reference>
<dbReference type="EMBL" id="JBJKFK010002233">
    <property type="protein sequence ID" value="KAL3311436.1"/>
    <property type="molecule type" value="Genomic_DNA"/>
</dbReference>
<name>A0ABD2Q004_9PLAT</name>
<dbReference type="InterPro" id="IPR035979">
    <property type="entry name" value="RBD_domain_sf"/>
</dbReference>
<dbReference type="Proteomes" id="UP001626550">
    <property type="component" value="Unassembled WGS sequence"/>
</dbReference>
<dbReference type="PROSITE" id="PS50102">
    <property type="entry name" value="RRM"/>
    <property type="match status" value="1"/>
</dbReference>
<gene>
    <name evidence="4" type="primary">SCAF8_2</name>
    <name evidence="4" type="ORF">Ciccas_009983</name>
</gene>
<dbReference type="SMART" id="SM00360">
    <property type="entry name" value="RRM"/>
    <property type="match status" value="1"/>
</dbReference>
<dbReference type="Pfam" id="PF00076">
    <property type="entry name" value="RRM_1"/>
    <property type="match status" value="1"/>
</dbReference>
<evidence type="ECO:0000256" key="2">
    <source>
        <dbReference type="SAM" id="MobiDB-lite"/>
    </source>
</evidence>
<evidence type="ECO:0000259" key="3">
    <source>
        <dbReference type="PROSITE" id="PS50102"/>
    </source>
</evidence>
<dbReference type="InterPro" id="IPR012677">
    <property type="entry name" value="Nucleotide-bd_a/b_plait_sf"/>
</dbReference>
<evidence type="ECO:0000256" key="1">
    <source>
        <dbReference type="PROSITE-ProRule" id="PRU00176"/>
    </source>
</evidence>
<feature type="region of interest" description="Disordered" evidence="2">
    <location>
        <begin position="1"/>
        <end position="66"/>
    </location>
</feature>
<keyword evidence="1" id="KW-0694">RNA-binding</keyword>
<comment type="caution">
    <text evidence="4">The sequence shown here is derived from an EMBL/GenBank/DDBJ whole genome shotgun (WGS) entry which is preliminary data.</text>
</comment>
<keyword evidence="5" id="KW-1185">Reference proteome</keyword>
<protein>
    <submittedName>
        <fullName evidence="4">SR- and CTD-associated factor 8</fullName>
    </submittedName>
</protein>
<dbReference type="InterPro" id="IPR051485">
    <property type="entry name" value="SR-CTD_assoc_factor"/>
</dbReference>
<evidence type="ECO:0000313" key="5">
    <source>
        <dbReference type="Proteomes" id="UP001626550"/>
    </source>
</evidence>
<accession>A0ABD2Q004</accession>
<proteinExistence type="predicted"/>